<dbReference type="InterPro" id="IPR036291">
    <property type="entry name" value="NAD(P)-bd_dom_sf"/>
</dbReference>
<accession>A0A5C3PLC8</accession>
<reference evidence="2 3" key="1">
    <citation type="journal article" date="2019" name="Nat. Ecol. Evol.">
        <title>Megaphylogeny resolves global patterns of mushroom evolution.</title>
        <authorList>
            <person name="Varga T."/>
            <person name="Krizsan K."/>
            <person name="Foldi C."/>
            <person name="Dima B."/>
            <person name="Sanchez-Garcia M."/>
            <person name="Sanchez-Ramirez S."/>
            <person name="Szollosi G.J."/>
            <person name="Szarkandi J.G."/>
            <person name="Papp V."/>
            <person name="Albert L."/>
            <person name="Andreopoulos W."/>
            <person name="Angelini C."/>
            <person name="Antonin V."/>
            <person name="Barry K.W."/>
            <person name="Bougher N.L."/>
            <person name="Buchanan P."/>
            <person name="Buyck B."/>
            <person name="Bense V."/>
            <person name="Catcheside P."/>
            <person name="Chovatia M."/>
            <person name="Cooper J."/>
            <person name="Damon W."/>
            <person name="Desjardin D."/>
            <person name="Finy P."/>
            <person name="Geml J."/>
            <person name="Haridas S."/>
            <person name="Hughes K."/>
            <person name="Justo A."/>
            <person name="Karasinski D."/>
            <person name="Kautmanova I."/>
            <person name="Kiss B."/>
            <person name="Kocsube S."/>
            <person name="Kotiranta H."/>
            <person name="LaButti K.M."/>
            <person name="Lechner B.E."/>
            <person name="Liimatainen K."/>
            <person name="Lipzen A."/>
            <person name="Lukacs Z."/>
            <person name="Mihaltcheva S."/>
            <person name="Morgado L.N."/>
            <person name="Niskanen T."/>
            <person name="Noordeloos M.E."/>
            <person name="Ohm R.A."/>
            <person name="Ortiz-Santana B."/>
            <person name="Ovrebo C."/>
            <person name="Racz N."/>
            <person name="Riley R."/>
            <person name="Savchenko A."/>
            <person name="Shiryaev A."/>
            <person name="Soop K."/>
            <person name="Spirin V."/>
            <person name="Szebenyi C."/>
            <person name="Tomsovsky M."/>
            <person name="Tulloss R.E."/>
            <person name="Uehling J."/>
            <person name="Grigoriev I.V."/>
            <person name="Vagvolgyi C."/>
            <person name="Papp T."/>
            <person name="Martin F.M."/>
            <person name="Miettinen O."/>
            <person name="Hibbett D.S."/>
            <person name="Nagy L.G."/>
        </authorList>
    </citation>
    <scope>NUCLEOTIDE SEQUENCE [LARGE SCALE GENOMIC DNA]</scope>
    <source>
        <strain evidence="2 3">HHB13444</strain>
    </source>
</reference>
<dbReference type="Pfam" id="PF13561">
    <property type="entry name" value="adh_short_C2"/>
    <property type="match status" value="1"/>
</dbReference>
<keyword evidence="3" id="KW-1185">Reference proteome</keyword>
<comment type="similarity">
    <text evidence="1">Belongs to the short-chain dehydrogenases/reductases (SDR) family.</text>
</comment>
<evidence type="ECO:0008006" key="4">
    <source>
        <dbReference type="Google" id="ProtNLM"/>
    </source>
</evidence>
<dbReference type="PRINTS" id="PR00081">
    <property type="entry name" value="GDHRDH"/>
</dbReference>
<dbReference type="PANTHER" id="PTHR42760:SF121">
    <property type="entry name" value="3-OXOACYL-(ACYL-CARRIER-PROTEIN) REDUCTASE"/>
    <property type="match status" value="1"/>
</dbReference>
<dbReference type="PANTHER" id="PTHR42760">
    <property type="entry name" value="SHORT-CHAIN DEHYDROGENASES/REDUCTASES FAMILY MEMBER"/>
    <property type="match status" value="1"/>
</dbReference>
<dbReference type="SUPFAM" id="SSF51735">
    <property type="entry name" value="NAD(P)-binding Rossmann-fold domains"/>
    <property type="match status" value="1"/>
</dbReference>
<dbReference type="EMBL" id="ML211048">
    <property type="protein sequence ID" value="TFK90356.1"/>
    <property type="molecule type" value="Genomic_DNA"/>
</dbReference>
<dbReference type="GO" id="GO:0048038">
    <property type="term" value="F:quinone binding"/>
    <property type="evidence" value="ECO:0007669"/>
    <property type="project" value="TreeGrafter"/>
</dbReference>
<dbReference type="AlphaFoldDB" id="A0A5C3PLC8"/>
<gene>
    <name evidence="2" type="ORF">K466DRAFT_597013</name>
</gene>
<evidence type="ECO:0000256" key="1">
    <source>
        <dbReference type="ARBA" id="ARBA00006484"/>
    </source>
</evidence>
<dbReference type="STRING" id="1314778.A0A5C3PLC8"/>
<dbReference type="Proteomes" id="UP000308197">
    <property type="component" value="Unassembled WGS sequence"/>
</dbReference>
<dbReference type="GO" id="GO:0016616">
    <property type="term" value="F:oxidoreductase activity, acting on the CH-OH group of donors, NAD or NADP as acceptor"/>
    <property type="evidence" value="ECO:0007669"/>
    <property type="project" value="TreeGrafter"/>
</dbReference>
<sequence length="156" mass="17018">MSQDTAESTKRVAIITGAAEGIWRGNIALRLAKDGLVLGLFDLPRAEARLQELAETPKKEYGTKEHGSIALHSVYYATKFAVRGLTQSASMDYGRYGFTVKGYAPGAVETPLLSELDEYHSKLNGQPRGTWINAFTNVLGRNGQPEDVAELVSFLV</sequence>
<protein>
    <recommendedName>
        <fullName evidence="4">NAD(P)-binding protein</fullName>
    </recommendedName>
</protein>
<dbReference type="InterPro" id="IPR002347">
    <property type="entry name" value="SDR_fam"/>
</dbReference>
<dbReference type="InParanoid" id="A0A5C3PLC8"/>
<dbReference type="GO" id="GO:0006633">
    <property type="term" value="P:fatty acid biosynthetic process"/>
    <property type="evidence" value="ECO:0007669"/>
    <property type="project" value="TreeGrafter"/>
</dbReference>
<dbReference type="Gene3D" id="3.40.50.720">
    <property type="entry name" value="NAD(P)-binding Rossmann-like Domain"/>
    <property type="match status" value="1"/>
</dbReference>
<name>A0A5C3PLC8_9APHY</name>
<organism evidence="2 3">
    <name type="scientific">Polyporus arcularius HHB13444</name>
    <dbReference type="NCBI Taxonomy" id="1314778"/>
    <lineage>
        <taxon>Eukaryota</taxon>
        <taxon>Fungi</taxon>
        <taxon>Dikarya</taxon>
        <taxon>Basidiomycota</taxon>
        <taxon>Agaricomycotina</taxon>
        <taxon>Agaricomycetes</taxon>
        <taxon>Polyporales</taxon>
        <taxon>Polyporaceae</taxon>
        <taxon>Polyporus</taxon>
    </lineage>
</organism>
<evidence type="ECO:0000313" key="3">
    <source>
        <dbReference type="Proteomes" id="UP000308197"/>
    </source>
</evidence>
<proteinExistence type="inferred from homology"/>
<evidence type="ECO:0000313" key="2">
    <source>
        <dbReference type="EMBL" id="TFK90356.1"/>
    </source>
</evidence>